<dbReference type="OrthoDB" id="9828382at2"/>
<dbReference type="AlphaFoldDB" id="A0A1H8V0X3"/>
<accession>A0A1H8V0X3</accession>
<gene>
    <name evidence="1" type="ORF">SAMN05192574_12168</name>
</gene>
<reference evidence="2" key="1">
    <citation type="submission" date="2016-10" db="EMBL/GenBank/DDBJ databases">
        <authorList>
            <person name="Varghese N."/>
            <person name="Submissions S."/>
        </authorList>
    </citation>
    <scope>NUCLEOTIDE SEQUENCE [LARGE SCALE GENOMIC DNA]</scope>
    <source>
        <strain evidence="2">Gh-48</strain>
    </source>
</reference>
<evidence type="ECO:0000313" key="2">
    <source>
        <dbReference type="Proteomes" id="UP000198942"/>
    </source>
</evidence>
<dbReference type="Proteomes" id="UP000198942">
    <property type="component" value="Unassembled WGS sequence"/>
</dbReference>
<protein>
    <submittedName>
        <fullName evidence="1">Uncharacterized protein</fullName>
    </submittedName>
</protein>
<name>A0A1H8V0X3_9SPHI</name>
<keyword evidence="2" id="KW-1185">Reference proteome</keyword>
<dbReference type="RefSeq" id="WP_091222478.1">
    <property type="nucleotide sequence ID" value="NZ_FOCL01000021.1"/>
</dbReference>
<organism evidence="1 2">
    <name type="scientific">Mucilaginibacter gossypiicola</name>
    <dbReference type="NCBI Taxonomy" id="551995"/>
    <lineage>
        <taxon>Bacteria</taxon>
        <taxon>Pseudomonadati</taxon>
        <taxon>Bacteroidota</taxon>
        <taxon>Sphingobacteriia</taxon>
        <taxon>Sphingobacteriales</taxon>
        <taxon>Sphingobacteriaceae</taxon>
        <taxon>Mucilaginibacter</taxon>
    </lineage>
</organism>
<proteinExistence type="predicted"/>
<evidence type="ECO:0000313" key="1">
    <source>
        <dbReference type="EMBL" id="SEP08883.1"/>
    </source>
</evidence>
<dbReference type="EMBL" id="FOCL01000021">
    <property type="protein sequence ID" value="SEP08883.1"/>
    <property type="molecule type" value="Genomic_DNA"/>
</dbReference>
<sequence length="516" mass="59164">MIDRQASSTLLGRLYTQSYKITNQVLKQFEPDNLDLSSTLNSINVHPGAIFDEISELESLSLLIYKRLTELASHLDPMYCIPVLIEIFSGLYGQDEKYEGNTAFVGSKVLISFIWTGTYSGNLGRSRSYKDIVEGIKMAMLFLKIEQAKNVWKLVGEGQVEIREDGVFATESLAIHIHHFNRLGPNEYKVLKDATDQLWFHPENIYKVEKILTGKVRNGDRLFGDTFLSEIPFTETNFWTALYCKLRIYIIIGKERSLVAGKQLTGLCLLTEKALLINEKSGNFLNLANQLNFWEPTWHNNAINGTPNEIKRMIIHRPVIGVYNPQSVFATSIPLLWDSVNFLLEDFVHSRAGNKIYERFFSGPFEKATINLFEQYGFKGGEVNDKSIWRTKIPEKLLSPDRIPGQIDILAVSEEYHVIVIADCKMVHFPFELNAARNILAKFGSADDERFFRKLNMKTDWLSTCSNFKLEEYVVVKMLITNLDIPLSKDEDRLVLSIREVEEKLLKKLKKSGDDY</sequence>